<sequence>MKKRCQKAFQDSSSADSKPVGKPAGRQTPTTSKSIGAAGSSATGNHSPSDVAKATKDYVQSIGLSRDKQVESISHHANKTDPASHLKGPNQQDLSRIDPNVSPHLAKGLFEVKNSGSGEPITADPGNSKFDSRFNGVTSLQGAMSIPRAVRSESGLNVKSGADDKKTGAMTFEQTLRLLQGQLQDCFEKGCALNVHRFVKSSAVGQAVINQTASIQQTAGALSIARVRQDYESCKADLEEVRGKLEAAEQSLKDERKMRTAAEANLVEHQLLRRKEQQLSAQEARQASSADKASGHPRQMPITQQSPSISCSSTSREVIEAIRAEKLTDIDVPDNLVSGVNSLRAMLGRALHRLSRGLYASRSRFVAEIIQNADDCEYPPGAEPTILLAACCGALLAAHNEQGFTAPDVRALCDVGASTKQAGVAIGHKGIGFKSVFMVSDEPHVLSGDFGFKFDVATNGLFGYVVPEWVDPPSLRSRIASLPELSHPAFSPAAESFNFLSPQQGKAGTWLYLPLRDASAPPDISLPVLTPVFLRQLRRIVVVDTQAAQRTTLTLTQAPGPGASTAVIGECVEHRDGAALRVVASHSHQFTVYRQEVVVPVEECGPEDADDGEERVAGLATEVLIAFPLPATRAPQQVFTFLPVCSAGLPFAIQADFKLVASRCEVRSDSGWNRWLRGAIARAFATAMSADEKLRMLLPFFLPLEAEVSGSFWKPMVADVLAAMSNQACLRSESGQWRSADGLRTRPTGPGHSLVANHELLEACGLEFLDQSMYSAVLGKGAQTAAEILGVPVISVEEFLDSVQAGQGRGRGEEAKGGAVVDSRHAAWWRALYAHLGGSIGPQHVPRVRKAAIFPVRVPPTTAAEGMAPITAHTLTSLAAGIIFRDAPQDVHDQPLLYGALRVLRDLAPETAQQADAVMEGAGEAEGHCEEDDAEVVTQRAVKFLDMMGVRPGEPALLVARLAVMHWKGCCDSGVELVWAGLRFIRDHLREYLQHSAAIGSAQTLMSSMLPPNVAESIISDRSAGAAASKLEELRAAICLPTSLRDVATANLTAQRSLLGLRCAECVDGTGLHTFAADGTQLRIIGPVTASSAQCSDRAAAPGDAVIWEAFFHQLGAHPHPGSHLAREPWSHRDESQPSEESSAPNLQCPTALGDAFMAALSVVLGKDAEYSGGSGDQGLSAEGGVRGELSGPRRWVLELLESYTSSESTSKLLACCLVPCVGGGGGAQPLQGLMLVSAVRSVGAEHLVPCLDLERCGDGGGHGAAVLPRVLQMLGRLGVVVEAGVAAHLRVLSFLSPFSNETAPLMNSSAGRVVLAIYTALDVACRTDAEAASRVKDFFRKADASLWVGLGGRGQPRQAGGDGYLHGWCSIASKRLLWTVRGPQEHVAAAALLKIQLDPHYSQTGLQTFMTRIVGVPHHLDILDLHDALQVVATSPSSKNSEMIARTESVKISAKQKSAHKNVAKALRPQSAFEHLQQAAQELPATSDLLPLQWRALLRTGRGQDLSKAPSRACIQRCLFEALEQHLALAAVADEQGRASTGAKREESKARAEQVQHSETIELDDEDEDEDEDDEDGATERALTAPAAQAGERVVPEGAAADSEIAGGEESDNVSSGRRRLIGRLQGQTRWLDHIPIPLLVAKECGPATEKEKAKLMNPARSLVVMDDHPTQSNALRRFGSQLSALDHEVVKNCPRLCQLLREMGIVGSLAVALNEPEIVATGVTHDPRLTETCQQLLQQLLASPPQARELGLSEAGLRQRVLKHRLLDLKVFECVHLAFNFSISCDTGKWKGGTPYLAQKPKVQAPAAGVWEHGLVAPGRQDRLLVCPVPTTGLVRPASRVLAEALAEPLLGLLRCVGGGWSGSEKPKKSSAVSTSEETAVMLDDGVKFRPPPLARLMQMIEALPQSTKPVEAPPPAPPASVPPPPPPGGGNIHAQAGYPGLPAGTAVDHQGSRLPGFPPRRPGTHPGVPMGPFAGRYPPGPPPGPPSETLATPPSVPSSQPPPSTKGLDNDGMPPDAKRQRLDTEGGATNRTEYQGGKGAGYAGKGHNGGGGGFAGQRSWGGGGGGRSAASTMAFLQGMASRTGGVPHVRQLAMPGSQAGVGQLRAEFSGAPQGAVRHPNAAPALVGDKALEAGRAAEAFVFLYLQRTCSGFGIQCWRSSARMHFFPQDGTASLDDALGYDMEYHDMRGEFSPLGPATCCIEVKACSVVEGGVEFHMSANELERAKAMHAEFEAMRAAGSRPQTDNNGLKLPNMYVIMLVANVLVQPRIVGALFDPGNLLDGREGFSVWPDRFRVRCAEGALHPEKG</sequence>
<name>A0AAE0GMX3_9CHLO</name>
<dbReference type="EMBL" id="LGRX02004449">
    <property type="protein sequence ID" value="KAK3280311.1"/>
    <property type="molecule type" value="Genomic_DNA"/>
</dbReference>
<feature type="region of interest" description="Disordered" evidence="2">
    <location>
        <begin position="1119"/>
        <end position="1147"/>
    </location>
</feature>
<dbReference type="SUPFAM" id="SSF55874">
    <property type="entry name" value="ATPase domain of HSP90 chaperone/DNA topoisomerase II/histidine kinase"/>
    <property type="match status" value="1"/>
</dbReference>
<dbReference type="Proteomes" id="UP001190700">
    <property type="component" value="Unassembled WGS sequence"/>
</dbReference>
<feature type="compositionally biased region" description="Acidic residues" evidence="2">
    <location>
        <begin position="1562"/>
        <end position="1578"/>
    </location>
</feature>
<evidence type="ECO:0000313" key="4">
    <source>
        <dbReference type="EMBL" id="KAK3280311.1"/>
    </source>
</evidence>
<accession>A0AAE0GMX3</accession>
<feature type="region of interest" description="Disordered" evidence="2">
    <location>
        <begin position="1"/>
        <end position="96"/>
    </location>
</feature>
<feature type="compositionally biased region" description="Basic and acidic residues" evidence="2">
    <location>
        <begin position="1125"/>
        <end position="1136"/>
    </location>
</feature>
<feature type="compositionally biased region" description="Polar residues" evidence="2">
    <location>
        <begin position="278"/>
        <end position="291"/>
    </location>
</feature>
<feature type="compositionally biased region" description="Basic and acidic residues" evidence="2">
    <location>
        <begin position="65"/>
        <end position="84"/>
    </location>
</feature>
<feature type="region of interest" description="Disordered" evidence="2">
    <location>
        <begin position="1910"/>
        <end position="2048"/>
    </location>
</feature>
<feature type="compositionally biased region" description="Low complexity" evidence="2">
    <location>
        <begin position="301"/>
        <end position="310"/>
    </location>
</feature>
<gene>
    <name evidence="4" type="ORF">CYMTET_11841</name>
</gene>
<feature type="domain" description="Sacsin/Nov" evidence="3">
    <location>
        <begin position="388"/>
        <end position="520"/>
    </location>
</feature>
<feature type="compositionally biased region" description="Polar residues" evidence="2">
    <location>
        <begin position="27"/>
        <end position="48"/>
    </location>
</feature>
<dbReference type="PANTHER" id="PTHR32387">
    <property type="entry name" value="WU:FJ29H11"/>
    <property type="match status" value="1"/>
</dbReference>
<dbReference type="InterPro" id="IPR036890">
    <property type="entry name" value="HATPase_C_sf"/>
</dbReference>
<feature type="compositionally biased region" description="Gly residues" evidence="2">
    <location>
        <begin position="2039"/>
        <end position="2048"/>
    </location>
</feature>
<keyword evidence="5" id="KW-1185">Reference proteome</keyword>
<feature type="compositionally biased region" description="Pro residues" evidence="2">
    <location>
        <begin position="1997"/>
        <end position="2007"/>
    </location>
</feature>
<feature type="coiled-coil region" evidence="1">
    <location>
        <begin position="224"/>
        <end position="265"/>
    </location>
</feature>
<feature type="region of interest" description="Disordered" evidence="2">
    <location>
        <begin position="1537"/>
        <end position="1618"/>
    </location>
</feature>
<dbReference type="Gene3D" id="3.30.565.10">
    <property type="entry name" value="Histidine kinase-like ATPase, C-terminal domain"/>
    <property type="match status" value="1"/>
</dbReference>
<dbReference type="InterPro" id="IPR052957">
    <property type="entry name" value="Auxin_embryo_med"/>
</dbReference>
<feature type="region of interest" description="Disordered" evidence="2">
    <location>
        <begin position="277"/>
        <end position="310"/>
    </location>
</feature>
<proteinExistence type="predicted"/>
<keyword evidence="1" id="KW-0175">Coiled coil</keyword>
<feature type="compositionally biased region" description="Pro residues" evidence="2">
    <location>
        <begin position="1914"/>
        <end position="1931"/>
    </location>
</feature>
<feature type="compositionally biased region" description="Basic and acidic residues" evidence="2">
    <location>
        <begin position="1544"/>
        <end position="1561"/>
    </location>
</feature>
<comment type="caution">
    <text evidence="4">The sequence shown here is derived from an EMBL/GenBank/DDBJ whole genome shotgun (WGS) entry which is preliminary data.</text>
</comment>
<dbReference type="NCBIfam" id="NF047352">
    <property type="entry name" value="P_loop_sacsin"/>
    <property type="match status" value="1"/>
</dbReference>
<reference evidence="4 5" key="1">
    <citation type="journal article" date="2015" name="Genome Biol. Evol.">
        <title>Comparative Genomics of a Bacterivorous Green Alga Reveals Evolutionary Causalities and Consequences of Phago-Mixotrophic Mode of Nutrition.</title>
        <authorList>
            <person name="Burns J.A."/>
            <person name="Paasch A."/>
            <person name="Narechania A."/>
            <person name="Kim E."/>
        </authorList>
    </citation>
    <scope>NUCLEOTIDE SEQUENCE [LARGE SCALE GENOMIC DNA]</scope>
    <source>
        <strain evidence="4 5">PLY_AMNH</strain>
    </source>
</reference>
<evidence type="ECO:0000256" key="1">
    <source>
        <dbReference type="SAM" id="Coils"/>
    </source>
</evidence>
<evidence type="ECO:0000256" key="2">
    <source>
        <dbReference type="SAM" id="MobiDB-lite"/>
    </source>
</evidence>
<organism evidence="4 5">
    <name type="scientific">Cymbomonas tetramitiformis</name>
    <dbReference type="NCBI Taxonomy" id="36881"/>
    <lineage>
        <taxon>Eukaryota</taxon>
        <taxon>Viridiplantae</taxon>
        <taxon>Chlorophyta</taxon>
        <taxon>Pyramimonadophyceae</taxon>
        <taxon>Pyramimonadales</taxon>
        <taxon>Pyramimonadaceae</taxon>
        <taxon>Cymbomonas</taxon>
    </lineage>
</organism>
<dbReference type="InterPro" id="IPR058210">
    <property type="entry name" value="SACS/Nov_dom"/>
</dbReference>
<evidence type="ECO:0000313" key="5">
    <source>
        <dbReference type="Proteomes" id="UP001190700"/>
    </source>
</evidence>
<protein>
    <recommendedName>
        <fullName evidence="3">Sacsin/Nov domain-containing protein</fullName>
    </recommendedName>
</protein>
<dbReference type="PANTHER" id="PTHR32387:SF0">
    <property type="entry name" value="PROTEIN NO VEIN"/>
    <property type="match status" value="1"/>
</dbReference>
<evidence type="ECO:0000259" key="3">
    <source>
        <dbReference type="Pfam" id="PF25794"/>
    </source>
</evidence>
<dbReference type="Pfam" id="PF25794">
    <property type="entry name" value="SACS"/>
    <property type="match status" value="1"/>
</dbReference>